<dbReference type="InterPro" id="IPR018764">
    <property type="entry name" value="RskA_C"/>
</dbReference>
<comment type="subcellular location">
    <subcellularLocation>
        <location evidence="2">Cell membrane</location>
    </subcellularLocation>
    <subcellularLocation>
        <location evidence="1">Membrane</location>
        <topology evidence="1">Single-pass membrane protein</topology>
    </subcellularLocation>
</comment>
<proteinExistence type="predicted"/>
<evidence type="ECO:0000313" key="13">
    <source>
        <dbReference type="EMBL" id="MBC6447344.1"/>
    </source>
</evidence>
<sequence length="246" mass="26003">MPRRRVNPEIHSLTGAYALDALTTRERAEFDEHLRRCDACAVEIAELSETAGRLATAASALPPADLKHRVVPMIRHERQLPPLVPPLVPSTEPVRRDQWRWAATLAVAASVVAATAMGAQAMATHHELERTRQASQARVHAISRVLTAPDVRLSMGHGATAALSRELDSVVVLARGMPEPPSDRVYQAWLIGPDGPRSAGLVQTGPDAAPVLAAASGATQVGITVEPPGGSPRPTTSAVALLTLPA</sequence>
<dbReference type="Gene3D" id="1.10.10.1320">
    <property type="entry name" value="Anti-sigma factor, zinc-finger domain"/>
    <property type="match status" value="1"/>
</dbReference>
<evidence type="ECO:0000256" key="4">
    <source>
        <dbReference type="ARBA" id="ARBA00022692"/>
    </source>
</evidence>
<feature type="domain" description="Anti-sigma K factor RskA C-terminal" evidence="11">
    <location>
        <begin position="105"/>
        <end position="237"/>
    </location>
</feature>
<organism evidence="13 14">
    <name type="scientific">Actinokineospora xionganensis</name>
    <dbReference type="NCBI Taxonomy" id="2684470"/>
    <lineage>
        <taxon>Bacteria</taxon>
        <taxon>Bacillati</taxon>
        <taxon>Actinomycetota</taxon>
        <taxon>Actinomycetes</taxon>
        <taxon>Pseudonocardiales</taxon>
        <taxon>Pseudonocardiaceae</taxon>
        <taxon>Actinokineospora</taxon>
    </lineage>
</organism>
<evidence type="ECO:0000256" key="8">
    <source>
        <dbReference type="ARBA" id="ARBA00023163"/>
    </source>
</evidence>
<protein>
    <recommendedName>
        <fullName evidence="10">Regulator of SigK</fullName>
    </recommendedName>
    <alternativeName>
        <fullName evidence="9">Sigma-K anti-sigma factor RskA</fullName>
    </alternativeName>
</protein>
<dbReference type="Proteomes" id="UP000734823">
    <property type="component" value="Unassembled WGS sequence"/>
</dbReference>
<evidence type="ECO:0000256" key="10">
    <source>
        <dbReference type="ARBA" id="ARBA00030803"/>
    </source>
</evidence>
<keyword evidence="4" id="KW-0812">Transmembrane</keyword>
<name>A0ABR7L3S7_9PSEU</name>
<dbReference type="EMBL" id="JABVED010000004">
    <property type="protein sequence ID" value="MBC6447344.1"/>
    <property type="molecule type" value="Genomic_DNA"/>
</dbReference>
<evidence type="ECO:0000256" key="2">
    <source>
        <dbReference type="ARBA" id="ARBA00004236"/>
    </source>
</evidence>
<evidence type="ECO:0000313" key="14">
    <source>
        <dbReference type="Proteomes" id="UP000734823"/>
    </source>
</evidence>
<evidence type="ECO:0000256" key="3">
    <source>
        <dbReference type="ARBA" id="ARBA00022475"/>
    </source>
</evidence>
<reference evidence="13 14" key="1">
    <citation type="submission" date="2020-06" db="EMBL/GenBank/DDBJ databases">
        <title>Actinokineospora xiongansis sp. nov., isolated from soil of Baiyangdian.</title>
        <authorList>
            <person name="Zhang X."/>
        </authorList>
    </citation>
    <scope>NUCLEOTIDE SEQUENCE [LARGE SCALE GENOMIC DNA]</scope>
    <source>
        <strain evidence="13 14">HBU206404</strain>
    </source>
</reference>
<dbReference type="InterPro" id="IPR051474">
    <property type="entry name" value="Anti-sigma-K/W_factor"/>
</dbReference>
<keyword evidence="7" id="KW-0472">Membrane</keyword>
<evidence type="ECO:0000256" key="5">
    <source>
        <dbReference type="ARBA" id="ARBA00022989"/>
    </source>
</evidence>
<dbReference type="PANTHER" id="PTHR37461">
    <property type="entry name" value="ANTI-SIGMA-K FACTOR RSKA"/>
    <property type="match status" value="1"/>
</dbReference>
<dbReference type="InterPro" id="IPR027383">
    <property type="entry name" value="Znf_put"/>
</dbReference>
<feature type="domain" description="Putative zinc-finger" evidence="12">
    <location>
        <begin position="9"/>
        <end position="41"/>
    </location>
</feature>
<evidence type="ECO:0000256" key="7">
    <source>
        <dbReference type="ARBA" id="ARBA00023136"/>
    </source>
</evidence>
<dbReference type="Pfam" id="PF13490">
    <property type="entry name" value="zf-HC2"/>
    <property type="match status" value="1"/>
</dbReference>
<keyword evidence="3" id="KW-1003">Cell membrane</keyword>
<accession>A0ABR7L3S7</accession>
<dbReference type="RefSeq" id="WP_187219866.1">
    <property type="nucleotide sequence ID" value="NZ_JABVED010000004.1"/>
</dbReference>
<dbReference type="Pfam" id="PF10099">
    <property type="entry name" value="RskA_C"/>
    <property type="match status" value="1"/>
</dbReference>
<keyword evidence="6" id="KW-0805">Transcription regulation</keyword>
<evidence type="ECO:0000256" key="9">
    <source>
        <dbReference type="ARBA" id="ARBA00029829"/>
    </source>
</evidence>
<keyword evidence="8" id="KW-0804">Transcription</keyword>
<dbReference type="InterPro" id="IPR041916">
    <property type="entry name" value="Anti_sigma_zinc_sf"/>
</dbReference>
<evidence type="ECO:0000259" key="11">
    <source>
        <dbReference type="Pfam" id="PF10099"/>
    </source>
</evidence>
<keyword evidence="14" id="KW-1185">Reference proteome</keyword>
<keyword evidence="5" id="KW-1133">Transmembrane helix</keyword>
<dbReference type="PANTHER" id="PTHR37461:SF1">
    <property type="entry name" value="ANTI-SIGMA-K FACTOR RSKA"/>
    <property type="match status" value="1"/>
</dbReference>
<evidence type="ECO:0000256" key="1">
    <source>
        <dbReference type="ARBA" id="ARBA00004167"/>
    </source>
</evidence>
<gene>
    <name evidence="13" type="ORF">GPZ80_09200</name>
</gene>
<comment type="caution">
    <text evidence="13">The sequence shown here is derived from an EMBL/GenBank/DDBJ whole genome shotgun (WGS) entry which is preliminary data.</text>
</comment>
<evidence type="ECO:0000256" key="6">
    <source>
        <dbReference type="ARBA" id="ARBA00023015"/>
    </source>
</evidence>
<evidence type="ECO:0000259" key="12">
    <source>
        <dbReference type="Pfam" id="PF13490"/>
    </source>
</evidence>